<keyword evidence="6 16" id="KW-0853">WD repeat</keyword>
<feature type="compositionally biased region" description="Basic and acidic residues" evidence="17">
    <location>
        <begin position="1146"/>
        <end position="1155"/>
    </location>
</feature>
<keyword evidence="11" id="KW-0653">Protein transport</keyword>
<evidence type="ECO:0000256" key="4">
    <source>
        <dbReference type="ARBA" id="ARBA00010102"/>
    </source>
</evidence>
<evidence type="ECO:0000259" key="18">
    <source>
        <dbReference type="Pfam" id="PF08263"/>
    </source>
</evidence>
<evidence type="ECO:0000256" key="8">
    <source>
        <dbReference type="ARBA" id="ARBA00022729"/>
    </source>
</evidence>
<dbReference type="OrthoDB" id="364224at2759"/>
<dbReference type="InterPro" id="IPR013210">
    <property type="entry name" value="LRR_N_plant-typ"/>
</dbReference>
<dbReference type="InterPro" id="IPR037363">
    <property type="entry name" value="Sec13/Seh1_fam"/>
</dbReference>
<gene>
    <name evidence="19" type="ORF">C2E21_7115</name>
</gene>
<dbReference type="SUPFAM" id="SSF50978">
    <property type="entry name" value="WD40 repeat-like"/>
    <property type="match status" value="1"/>
</dbReference>
<keyword evidence="9" id="KW-0677">Repeat</keyword>
<evidence type="ECO:0000256" key="16">
    <source>
        <dbReference type="PROSITE-ProRule" id="PRU00221"/>
    </source>
</evidence>
<feature type="compositionally biased region" description="Polar residues" evidence="17">
    <location>
        <begin position="1252"/>
        <end position="1266"/>
    </location>
</feature>
<dbReference type="InterPro" id="IPR036322">
    <property type="entry name" value="WD40_repeat_dom_sf"/>
</dbReference>
<dbReference type="GO" id="GO:0005198">
    <property type="term" value="F:structural molecule activity"/>
    <property type="evidence" value="ECO:0007669"/>
    <property type="project" value="InterPro"/>
</dbReference>
<evidence type="ECO:0000313" key="20">
    <source>
        <dbReference type="Proteomes" id="UP000239899"/>
    </source>
</evidence>
<evidence type="ECO:0000256" key="6">
    <source>
        <dbReference type="ARBA" id="ARBA00022574"/>
    </source>
</evidence>
<evidence type="ECO:0000256" key="5">
    <source>
        <dbReference type="ARBA" id="ARBA00022448"/>
    </source>
</evidence>
<evidence type="ECO:0000256" key="10">
    <source>
        <dbReference type="ARBA" id="ARBA00022816"/>
    </source>
</evidence>
<proteinExistence type="inferred from homology"/>
<keyword evidence="10" id="KW-0509">mRNA transport</keyword>
<feature type="region of interest" description="Disordered" evidence="17">
    <location>
        <begin position="1110"/>
        <end position="1282"/>
    </location>
</feature>
<dbReference type="GO" id="GO:0090114">
    <property type="term" value="P:COPII-coated vesicle budding"/>
    <property type="evidence" value="ECO:0007669"/>
    <property type="project" value="TreeGrafter"/>
</dbReference>
<evidence type="ECO:0000256" key="2">
    <source>
        <dbReference type="ARBA" id="ARBA00004430"/>
    </source>
</evidence>
<comment type="similarity">
    <text evidence="4">Belongs to the WD repeat SEC13 family.</text>
</comment>
<name>A0A2P6TIX6_CHLSO</name>
<evidence type="ECO:0000256" key="15">
    <source>
        <dbReference type="ARBA" id="ARBA00023242"/>
    </source>
</evidence>
<dbReference type="PROSITE" id="PS50294">
    <property type="entry name" value="WD_REPEATS_REGION"/>
    <property type="match status" value="2"/>
</dbReference>
<feature type="domain" description="Leucine-rich repeat-containing N-terminal plant-type" evidence="18">
    <location>
        <begin position="531"/>
        <end position="567"/>
    </location>
</feature>
<keyword evidence="20" id="KW-1185">Reference proteome</keyword>
<dbReference type="PANTHER" id="PTHR11024:SF2">
    <property type="entry name" value="PROTEIN SEC13 HOMOLOG"/>
    <property type="match status" value="1"/>
</dbReference>
<dbReference type="SMART" id="SM00320">
    <property type="entry name" value="WD40"/>
    <property type="match status" value="5"/>
</dbReference>
<feature type="compositionally biased region" description="Basic residues" evidence="17">
    <location>
        <begin position="1270"/>
        <end position="1279"/>
    </location>
</feature>
<feature type="region of interest" description="Disordered" evidence="17">
    <location>
        <begin position="712"/>
        <end position="786"/>
    </location>
</feature>
<keyword evidence="5" id="KW-0813">Transport</keyword>
<keyword evidence="15" id="KW-0539">Nucleus</keyword>
<keyword evidence="8" id="KW-0732">Signal</keyword>
<dbReference type="InterPro" id="IPR032675">
    <property type="entry name" value="LRR_dom_sf"/>
</dbReference>
<organism evidence="19 20">
    <name type="scientific">Chlorella sorokiniana</name>
    <name type="common">Freshwater green alga</name>
    <dbReference type="NCBI Taxonomy" id="3076"/>
    <lineage>
        <taxon>Eukaryota</taxon>
        <taxon>Viridiplantae</taxon>
        <taxon>Chlorophyta</taxon>
        <taxon>core chlorophytes</taxon>
        <taxon>Trebouxiophyceae</taxon>
        <taxon>Chlorellales</taxon>
        <taxon>Chlorellaceae</taxon>
        <taxon>Chlorella clade</taxon>
        <taxon>Chlorella</taxon>
    </lineage>
</organism>
<dbReference type="Gene3D" id="2.130.10.10">
    <property type="entry name" value="YVTN repeat-like/Quinoprotein amine dehydrogenase"/>
    <property type="match status" value="1"/>
</dbReference>
<dbReference type="FunFam" id="3.80.10.10:FF:000400">
    <property type="entry name" value="Nuclear pore complex protein NUP107"/>
    <property type="match status" value="1"/>
</dbReference>
<evidence type="ECO:0000256" key="17">
    <source>
        <dbReference type="SAM" id="MobiDB-lite"/>
    </source>
</evidence>
<feature type="repeat" description="WD" evidence="16">
    <location>
        <begin position="56"/>
        <end position="90"/>
    </location>
</feature>
<comment type="caution">
    <text evidence="19">The sequence shown here is derived from an EMBL/GenBank/DDBJ whole genome shotgun (WGS) entry which is preliminary data.</text>
</comment>
<dbReference type="GO" id="GO:0031080">
    <property type="term" value="C:nuclear pore outer ring"/>
    <property type="evidence" value="ECO:0007669"/>
    <property type="project" value="TreeGrafter"/>
</dbReference>
<dbReference type="EMBL" id="LHPG02000014">
    <property type="protein sequence ID" value="PRW39197.1"/>
    <property type="molecule type" value="Genomic_DNA"/>
</dbReference>
<keyword evidence="14" id="KW-0472">Membrane</keyword>
<comment type="subcellular location">
    <subcellularLocation>
        <location evidence="2">Cytoplasm</location>
        <location evidence="2">Cytoskeleton</location>
        <location evidence="2">Cilium axoneme</location>
    </subcellularLocation>
    <subcellularLocation>
        <location evidence="1">Membrane</location>
    </subcellularLocation>
    <subcellularLocation>
        <location evidence="3">Nucleus</location>
        <location evidence="3">Nuclear pore complex</location>
    </subcellularLocation>
</comment>
<dbReference type="GO" id="GO:0051028">
    <property type="term" value="P:mRNA transport"/>
    <property type="evidence" value="ECO:0007669"/>
    <property type="project" value="UniProtKB-KW"/>
</dbReference>
<evidence type="ECO:0000256" key="7">
    <source>
        <dbReference type="ARBA" id="ARBA00022614"/>
    </source>
</evidence>
<dbReference type="STRING" id="3076.A0A2P6TIX6"/>
<feature type="compositionally biased region" description="Pro residues" evidence="17">
    <location>
        <begin position="748"/>
        <end position="774"/>
    </location>
</feature>
<evidence type="ECO:0000256" key="11">
    <source>
        <dbReference type="ARBA" id="ARBA00022927"/>
    </source>
</evidence>
<dbReference type="Gene3D" id="3.80.10.10">
    <property type="entry name" value="Ribonuclease Inhibitor"/>
    <property type="match status" value="2"/>
</dbReference>
<feature type="compositionally biased region" description="Low complexity" evidence="17">
    <location>
        <begin position="1217"/>
        <end position="1228"/>
    </location>
</feature>
<dbReference type="InterPro" id="IPR021487">
    <property type="entry name" value="DUF3140"/>
</dbReference>
<dbReference type="SUPFAM" id="SSF52058">
    <property type="entry name" value="L domain-like"/>
    <property type="match status" value="1"/>
</dbReference>
<feature type="region of interest" description="Disordered" evidence="17">
    <location>
        <begin position="445"/>
        <end position="467"/>
    </location>
</feature>
<dbReference type="GO" id="GO:0005930">
    <property type="term" value="C:axoneme"/>
    <property type="evidence" value="ECO:0007669"/>
    <property type="project" value="UniProtKB-SubCell"/>
</dbReference>
<keyword evidence="7" id="KW-0433">Leucine-rich repeat</keyword>
<feature type="region of interest" description="Disordered" evidence="17">
    <location>
        <begin position="941"/>
        <end position="1001"/>
    </location>
</feature>
<dbReference type="GO" id="GO:0006606">
    <property type="term" value="P:protein import into nucleus"/>
    <property type="evidence" value="ECO:0007669"/>
    <property type="project" value="TreeGrafter"/>
</dbReference>
<evidence type="ECO:0000313" key="19">
    <source>
        <dbReference type="EMBL" id="PRW39197.1"/>
    </source>
</evidence>
<evidence type="ECO:0000256" key="13">
    <source>
        <dbReference type="ARBA" id="ARBA00023132"/>
    </source>
</evidence>
<feature type="compositionally biased region" description="Low complexity" evidence="17">
    <location>
        <begin position="1122"/>
        <end position="1134"/>
    </location>
</feature>
<feature type="repeat" description="WD" evidence="16">
    <location>
        <begin position="212"/>
        <end position="247"/>
    </location>
</feature>
<dbReference type="Pfam" id="PF11338">
    <property type="entry name" value="DUF3140"/>
    <property type="match status" value="1"/>
</dbReference>
<protein>
    <submittedName>
        <fullName evidence="19">Transport SEC13-like protein B isoform B</fullName>
    </submittedName>
</protein>
<keyword evidence="12" id="KW-0811">Translocation</keyword>
<dbReference type="PROSITE" id="PS50082">
    <property type="entry name" value="WD_REPEATS_2"/>
    <property type="match status" value="3"/>
</dbReference>
<dbReference type="GO" id="GO:0030127">
    <property type="term" value="C:COPII vesicle coat"/>
    <property type="evidence" value="ECO:0007669"/>
    <property type="project" value="TreeGrafter"/>
</dbReference>
<dbReference type="Pfam" id="PF08263">
    <property type="entry name" value="LRRNT_2"/>
    <property type="match status" value="1"/>
</dbReference>
<keyword evidence="13" id="KW-0906">Nuclear pore complex</keyword>
<dbReference type="InterPro" id="IPR015943">
    <property type="entry name" value="WD40/YVTN_repeat-like_dom_sf"/>
</dbReference>
<dbReference type="Pfam" id="PF00560">
    <property type="entry name" value="LRR_1"/>
    <property type="match status" value="1"/>
</dbReference>
<evidence type="ECO:0000256" key="1">
    <source>
        <dbReference type="ARBA" id="ARBA00004370"/>
    </source>
</evidence>
<dbReference type="Proteomes" id="UP000239899">
    <property type="component" value="Unassembled WGS sequence"/>
</dbReference>
<dbReference type="Pfam" id="PF00400">
    <property type="entry name" value="WD40"/>
    <property type="match status" value="3"/>
</dbReference>
<feature type="repeat" description="WD" evidence="16">
    <location>
        <begin position="12"/>
        <end position="53"/>
    </location>
</feature>
<reference evidence="19 20" key="1">
    <citation type="journal article" date="2018" name="Plant J.">
        <title>Genome sequences of Chlorella sorokiniana UTEX 1602 and Micractinium conductrix SAG 241.80: implications to maltose excretion by a green alga.</title>
        <authorList>
            <person name="Arriola M.B."/>
            <person name="Velmurugan N."/>
            <person name="Zhang Y."/>
            <person name="Plunkett M.H."/>
            <person name="Hondzo H."/>
            <person name="Barney B.M."/>
        </authorList>
    </citation>
    <scope>NUCLEOTIDE SEQUENCE [LARGE SCALE GENOMIC DNA]</scope>
    <source>
        <strain evidence="20">UTEX 1602</strain>
    </source>
</reference>
<evidence type="ECO:0000256" key="3">
    <source>
        <dbReference type="ARBA" id="ARBA00004567"/>
    </source>
</evidence>
<evidence type="ECO:0000256" key="14">
    <source>
        <dbReference type="ARBA" id="ARBA00023136"/>
    </source>
</evidence>
<sequence>MAAATAQLASFETGHGDAVHDASFDYYGKRLATASSDRCVKVFDVTGDQVTHLADLTGHEGPVWQVCWAHPKFGSLLATASFDGKVIVWKEVADNVWQQVHVSPLHSASVNSICWAPYELGLALAAASSDGSLSVLTYQPDGSWYAEKIDGAHPIGATAVSWSPAAPKGSLVSSKAPGQPVRRLASSGCDNCVKVWIYNEQARQWQQDGATLTGHTDWVRDVAWAPNFGLPLNTVASAGQDGKVLVWTERQEGGWERHLLHDFGAPVWRLSWSVSGNILSVSDGHNKRLAAAAHGSMALREASSPRAACRIHLQDAIPSGKDPREIIAEFRASVNMSPDEVERWLATPESRQAVEQVTEAADKEVSRVTEAADKEGRHAARRIVELLRKSDDTFYEGDLEHMYQITQYIACHRGTLGQHERGAEGGQEASEGGAMLRAHLMNFGYDPAKERGGHPGGEPESDRDKRQRLGPALSRAVLPRCCAYDLHRLGPRPGPAAIGDLGPQMARAWQCAALLCLALAAGVAQGQSAAKQKSELLLLKSSIDPGNKLNWRPGTDVCTQWQGIKCNAQGLVQEIQLMNVQLGGQLPLDAGLWTELRSLQNLNLYNTGLTGFLPKEMSRLTTIQFISLGDNKLEGALPSDWSDLAVLQGLDLSNNNLKGQLPASWGSLRDLQALDLQGNAFTGDIPASWTTGMPALTAVSLANNPSLCPAGGGDVTRPGSNKPSVFYSPCDPTSPTLPGISPNYPVTNSPPMPKPSPSPSPPPESPSPSPPPPAKVSCVPDNGTQPSAYEDVVLTVSSPTKTVADVNSEPLNGEISEILSQITQQCTGFINTTAASGASKRRSLMATNIKITSRVQSNDPAAVQAAVNAAYADGSLAEKLRPLGLDLSDVAFVSGTNVNPSPPPPSDDGGSSLSGGAIAGIAIGGVAAVMAGAGAIVYANKKRKGKEPEPKGKQGELFSGELFSVNPAFGEEESPEMRESKRAKSQITSAENPMFGAEGEEGGNVNPMWIAGAQAAGDESPLAPGAVKTRESNAENPLFGGVEEGGDAANPLYGGGDESPVAAGQTYGGGAGTGAKPREFSNVMFRGEGILDSHQDDARAGAGANPLYETNQSQLSAPDSPGAYGDATAAGAAGTSVPGSMMSARSRQESAKEHPAANPIFNADIDSDDDAVDASGAMANPMYQSAHSGPAGSSRAGEDIMGTASSMGDGEYGEPAAGGSAAARGSSGQPFANPLAGGAGEEEDEGAANPLFQGSSGAAGKPSTNIHFRPAGHNRKHRSQQPPPLLAAAMARSLPPELLRAIFSAARPPRSAEGDMGWGWSSRTVLSFEERARAELVCKHWRTALTEEPGQFASLSVSPPWPGAGWNPPPAGKAAATAAVNKAIAYARALAARAPTVTHVHMQITYKPPARLLAAYLDALNALLSCPGEHSFCLTTSTAAQAAAEAALAAMAPHANCQRVEMVWHSEGRPINLLPSKRLPSLPHVRRLTLSTDDRSMVRLSLPMPHLEELALPETPEMFAPLVSQAVAVVPAEGGGASPFPTLRRLSVTTTLFMLGSPSLTALEHLSIKLYFPNAAIALPASGSLLCTPTFLDLDASTINTLAMMEESGDYGEDRSVLTNKLSLLLDAVAPSLRQLRLTIAEPPDDELSAAVRAATALTSLELRFTSREWAAQDGTRLDCRLLAGIAQLRHMRTDAAGRLDGPNALAALPLDYLELEGPAALPAVAPHTPGLSRLELGGCSAAALHGAEPAVGQALHSLTALRCLALGGREELSRRRSPEAEGAARDMQEGHASAVAALRALLPPGCEVEAAPPSVRLWG</sequence>
<dbReference type="PANTHER" id="PTHR11024">
    <property type="entry name" value="NUCLEAR PORE COMPLEX PROTEIN SEC13 / SEH1 FAMILY MEMBER"/>
    <property type="match status" value="1"/>
</dbReference>
<evidence type="ECO:0000256" key="12">
    <source>
        <dbReference type="ARBA" id="ARBA00023010"/>
    </source>
</evidence>
<dbReference type="InterPro" id="IPR001611">
    <property type="entry name" value="Leu-rich_rpt"/>
</dbReference>
<dbReference type="InterPro" id="IPR001680">
    <property type="entry name" value="WD40_rpt"/>
</dbReference>
<accession>A0A2P6TIX6</accession>
<evidence type="ECO:0000256" key="9">
    <source>
        <dbReference type="ARBA" id="ARBA00022737"/>
    </source>
</evidence>